<dbReference type="InterPro" id="IPR036271">
    <property type="entry name" value="Tet_transcr_reg_TetR-rel_C_sf"/>
</dbReference>
<evidence type="ECO:0000313" key="5">
    <source>
        <dbReference type="Proteomes" id="UP000546642"/>
    </source>
</evidence>
<dbReference type="InterPro" id="IPR050109">
    <property type="entry name" value="HTH-type_TetR-like_transc_reg"/>
</dbReference>
<keyword evidence="5" id="KW-1185">Reference proteome</keyword>
<proteinExistence type="predicted"/>
<comment type="caution">
    <text evidence="4">The sequence shown here is derived from an EMBL/GenBank/DDBJ whole genome shotgun (WGS) entry which is preliminary data.</text>
</comment>
<dbReference type="EMBL" id="JACHDS010000001">
    <property type="protein sequence ID" value="MBB6175038.1"/>
    <property type="molecule type" value="Genomic_DNA"/>
</dbReference>
<dbReference type="PANTHER" id="PTHR30055">
    <property type="entry name" value="HTH-TYPE TRANSCRIPTIONAL REGULATOR RUTR"/>
    <property type="match status" value="1"/>
</dbReference>
<dbReference type="Pfam" id="PF17920">
    <property type="entry name" value="TetR_C_16"/>
    <property type="match status" value="1"/>
</dbReference>
<name>A0A7X0D806_9ACTN</name>
<dbReference type="Pfam" id="PF00440">
    <property type="entry name" value="TetR_N"/>
    <property type="match status" value="1"/>
</dbReference>
<dbReference type="SUPFAM" id="SSF46689">
    <property type="entry name" value="Homeodomain-like"/>
    <property type="match status" value="1"/>
</dbReference>
<evidence type="ECO:0000256" key="2">
    <source>
        <dbReference type="PROSITE-ProRule" id="PRU00335"/>
    </source>
</evidence>
<dbReference type="GO" id="GO:0003700">
    <property type="term" value="F:DNA-binding transcription factor activity"/>
    <property type="evidence" value="ECO:0007669"/>
    <property type="project" value="TreeGrafter"/>
</dbReference>
<accession>A0A7X0D806</accession>
<keyword evidence="1 2" id="KW-0238">DNA-binding</keyword>
<dbReference type="InterPro" id="IPR041678">
    <property type="entry name" value="TetR_C_16"/>
</dbReference>
<dbReference type="InterPro" id="IPR001647">
    <property type="entry name" value="HTH_TetR"/>
</dbReference>
<evidence type="ECO:0000259" key="3">
    <source>
        <dbReference type="PROSITE" id="PS50977"/>
    </source>
</evidence>
<evidence type="ECO:0000313" key="4">
    <source>
        <dbReference type="EMBL" id="MBB6175038.1"/>
    </source>
</evidence>
<dbReference type="PANTHER" id="PTHR30055:SF235">
    <property type="entry name" value="TRANSCRIPTIONAL REGULATORY PROTEIN"/>
    <property type="match status" value="1"/>
</dbReference>
<dbReference type="PROSITE" id="PS50977">
    <property type="entry name" value="HTH_TETR_2"/>
    <property type="match status" value="1"/>
</dbReference>
<reference evidence="4 5" key="1">
    <citation type="submission" date="2020-08" db="EMBL/GenBank/DDBJ databases">
        <title>Sequencing the genomes of 1000 actinobacteria strains.</title>
        <authorList>
            <person name="Klenk H.-P."/>
        </authorList>
    </citation>
    <scope>NUCLEOTIDE SEQUENCE [LARGE SCALE GENOMIC DNA]</scope>
    <source>
        <strain evidence="4 5">DSM 46659</strain>
    </source>
</reference>
<dbReference type="InterPro" id="IPR009057">
    <property type="entry name" value="Homeodomain-like_sf"/>
</dbReference>
<dbReference type="Gene3D" id="1.10.357.10">
    <property type="entry name" value="Tetracycline Repressor, domain 2"/>
    <property type="match status" value="1"/>
</dbReference>
<evidence type="ECO:0000256" key="1">
    <source>
        <dbReference type="ARBA" id="ARBA00023125"/>
    </source>
</evidence>
<dbReference type="PRINTS" id="PR00455">
    <property type="entry name" value="HTHTETR"/>
</dbReference>
<dbReference type="Proteomes" id="UP000546642">
    <property type="component" value="Unassembled WGS sequence"/>
</dbReference>
<gene>
    <name evidence="4" type="ORF">HNR23_005098</name>
</gene>
<dbReference type="Gene3D" id="1.10.10.60">
    <property type="entry name" value="Homeodomain-like"/>
    <property type="match status" value="1"/>
</dbReference>
<dbReference type="SUPFAM" id="SSF48498">
    <property type="entry name" value="Tetracyclin repressor-like, C-terminal domain"/>
    <property type="match status" value="1"/>
</dbReference>
<feature type="domain" description="HTH tetR-type" evidence="3">
    <location>
        <begin position="11"/>
        <end position="71"/>
    </location>
</feature>
<sequence length="193" mass="20948">MARTGRRPGATQTREEILRAAREQFAEFGYDGATIRGIARAAGVDPALVHHYFGAKEQVFVAAMRLPFNPAEKIPAIIAEHRDDPAEAIIRFFLGVWDAPETREPLLALIRSAAGHEDAAAVVQGFMNDVIVHRIAEEFGFAPLRAAMIGSQLFGLVLMRYVVGVEVVRTADAEQIVAIYAPAIRAVIEGGDA</sequence>
<dbReference type="GO" id="GO:0000976">
    <property type="term" value="F:transcription cis-regulatory region binding"/>
    <property type="evidence" value="ECO:0007669"/>
    <property type="project" value="TreeGrafter"/>
</dbReference>
<dbReference type="RefSeq" id="WP_184079461.1">
    <property type="nucleotide sequence ID" value="NZ_JACHDS010000001.1"/>
</dbReference>
<dbReference type="AlphaFoldDB" id="A0A7X0D806"/>
<feature type="DNA-binding region" description="H-T-H motif" evidence="2">
    <location>
        <begin position="34"/>
        <end position="53"/>
    </location>
</feature>
<organism evidence="4 5">
    <name type="scientific">Nocardiopsis mwathae</name>
    <dbReference type="NCBI Taxonomy" id="1472723"/>
    <lineage>
        <taxon>Bacteria</taxon>
        <taxon>Bacillati</taxon>
        <taxon>Actinomycetota</taxon>
        <taxon>Actinomycetes</taxon>
        <taxon>Streptosporangiales</taxon>
        <taxon>Nocardiopsidaceae</taxon>
        <taxon>Nocardiopsis</taxon>
    </lineage>
</organism>
<protein>
    <submittedName>
        <fullName evidence="4">AcrR family transcriptional regulator</fullName>
    </submittedName>
</protein>